<feature type="compositionally biased region" description="Basic and acidic residues" evidence="8">
    <location>
        <begin position="718"/>
        <end position="735"/>
    </location>
</feature>
<dbReference type="GO" id="GO:0043021">
    <property type="term" value="F:ribonucleoprotein complex binding"/>
    <property type="evidence" value="ECO:0007669"/>
    <property type="project" value="UniProtKB-UniRule"/>
</dbReference>
<dbReference type="SMART" id="SM01035">
    <property type="entry name" value="BOP1NT"/>
    <property type="match status" value="1"/>
</dbReference>
<dbReference type="AlphaFoldDB" id="A0ABD3MJB8"/>
<dbReference type="PANTHER" id="PTHR17605:SF0">
    <property type="entry name" value="RIBOSOME BIOGENESIS PROTEIN BOP1"/>
    <property type="match status" value="1"/>
</dbReference>
<dbReference type="EMBL" id="JALLAZ020001783">
    <property type="protein sequence ID" value="KAL3764034.1"/>
    <property type="molecule type" value="Genomic_DNA"/>
</dbReference>
<feature type="compositionally biased region" description="Gly residues" evidence="8">
    <location>
        <begin position="1060"/>
        <end position="1079"/>
    </location>
</feature>
<gene>
    <name evidence="10" type="ORF">ACHAW5_005514</name>
</gene>
<evidence type="ECO:0000313" key="11">
    <source>
        <dbReference type="Proteomes" id="UP001530315"/>
    </source>
</evidence>
<feature type="region of interest" description="Disordered" evidence="8">
    <location>
        <begin position="1032"/>
        <end position="1093"/>
    </location>
</feature>
<dbReference type="Pfam" id="PF00400">
    <property type="entry name" value="WD40"/>
    <property type="match status" value="2"/>
</dbReference>
<keyword evidence="5 6" id="KW-0539">Nucleus</keyword>
<evidence type="ECO:0000256" key="5">
    <source>
        <dbReference type="ARBA" id="ARBA00023242"/>
    </source>
</evidence>
<evidence type="ECO:0000256" key="2">
    <source>
        <dbReference type="ARBA" id="ARBA00022552"/>
    </source>
</evidence>
<reference evidence="10 11" key="1">
    <citation type="submission" date="2024-10" db="EMBL/GenBank/DDBJ databases">
        <title>Updated reference genomes for cyclostephanoid diatoms.</title>
        <authorList>
            <person name="Roberts W.R."/>
            <person name="Alverson A.J."/>
        </authorList>
    </citation>
    <scope>NUCLEOTIDE SEQUENCE [LARGE SCALE GENOMIC DNA]</scope>
    <source>
        <strain evidence="10 11">AJA276-08</strain>
    </source>
</reference>
<dbReference type="GO" id="GO:0000466">
    <property type="term" value="P:maturation of 5.8S rRNA from tricistronic rRNA transcript (SSU-rRNA, 5.8S rRNA, LSU-rRNA)"/>
    <property type="evidence" value="ECO:0007669"/>
    <property type="project" value="UniProtKB-UniRule"/>
</dbReference>
<keyword evidence="4" id="KW-0677">Repeat</keyword>
<dbReference type="SMART" id="SM00320">
    <property type="entry name" value="WD40"/>
    <property type="match status" value="4"/>
</dbReference>
<dbReference type="GO" id="GO:0005730">
    <property type="term" value="C:nucleolus"/>
    <property type="evidence" value="ECO:0007669"/>
    <property type="project" value="UniProtKB-SubCell"/>
</dbReference>
<dbReference type="GO" id="GO:0030687">
    <property type="term" value="C:preribosome, large subunit precursor"/>
    <property type="evidence" value="ECO:0007669"/>
    <property type="project" value="UniProtKB-UniRule"/>
</dbReference>
<dbReference type="InterPro" id="IPR001680">
    <property type="entry name" value="WD40_rpt"/>
</dbReference>
<feature type="compositionally biased region" description="Acidic residues" evidence="8">
    <location>
        <begin position="233"/>
        <end position="290"/>
    </location>
</feature>
<dbReference type="SUPFAM" id="SSF50978">
    <property type="entry name" value="WD40 repeat-like"/>
    <property type="match status" value="1"/>
</dbReference>
<evidence type="ECO:0000313" key="10">
    <source>
        <dbReference type="EMBL" id="KAL3764034.1"/>
    </source>
</evidence>
<feature type="region of interest" description="Disordered" evidence="8">
    <location>
        <begin position="712"/>
        <end position="742"/>
    </location>
</feature>
<evidence type="ECO:0000256" key="4">
    <source>
        <dbReference type="ARBA" id="ARBA00022737"/>
    </source>
</evidence>
<sequence length="1093" mass="118783">MPSTRATTRTIVSSRPLPSWYRQTMVSEGVTEDLRVEGFVGWGWRWSTITPNRHGVRRCSATQQPQAEALLTELGLLDEPATQPDELPSSVMALPPLLKRARVLSTLSDSPPCSVVGRRERTERALKEGPGLANALEQALGLWAWCPTMMPAPLLFDSQGRAGNPTAFEDVPKASGGVGRRCDRPGRRTISLVPSALWGMPTAVMAGPKARMPAPEEEEEYDSAAESNSDPQVSDDYDDDDDPDDEEGGEFEEQGSSSEDDDEVDDDDEDDDEDGDDEVEILDDIDDLDDSAPRSWPRAAPGKTKRGADGKAGREDALPDGGKTSSSSTPAADPAAIAQWMHADDLSSDDEDDDGTGNRIGRVPLHWYDDLDHVGYDAHGKRVVRGKNSGGDVLDRAINAADEVEDGEGRFTVYDALNARDVTLTSRQVELVRRLQSGAFAHPEHDANPDYVDYFSGVDPIKSGLNSNRYENKARFQPSKWEKLQVRRLLHRLKCGSINMDFLEGRVRDMNDLVERGDGLGGGADRPFALWRGDEEDELALRKGPQHMPAPKVPPPGHALSYNPPAEYLPNEEELREWEGMDQSDRPHGLFVPRKFDNLRSVGAYEHSVRERFERCLDLYLCPRAARRRLNIDPESLVPRLPRASDLRPFPTTRCVMYVVPGGTTDVAVRCLSVSPDGQFLTSGDEEGIVRLWEVQTGRLIRSWNLNDVIAGAGSSSSDDKDGRGEGEGEDDGPKKRPIASLEWNPNRSHHCIVAAVGRCAVVISTGTGGLDDSEVTDALLSAASFCRDGGNIAPESRAAKAVAWSSVLRKRDPKSSSAVVTAPISAYAGKSGPVAVIRTNRDVSCVRWHRKGDYFVTVSPAAGAAAVLIHQLSRAASQQPFGKSKGGEAQLACFHPLKPFLLVATKEHVRVYHLVKQVMVKRLVSGCRHISSLDVHGSGDHVVVGSLDRRLVWFDLDLASTPYKTLKYHERALRSVGFHPRYPLMASASDDGSVHVFHSMVYSDLMRNPLIVPVKVLRAHAVVKSLGALSMRQSPYGDGNSDGDSGKEDGGNSNSDCDSGGGGDEVNGGDGAGGGDSGGETVTEVDDDDPHV</sequence>
<dbReference type="InterPro" id="IPR036322">
    <property type="entry name" value="WD40_repeat_dom_sf"/>
</dbReference>
<name>A0ABD3MJB8_9STRA</name>
<evidence type="ECO:0000256" key="3">
    <source>
        <dbReference type="ARBA" id="ARBA00022574"/>
    </source>
</evidence>
<dbReference type="PANTHER" id="PTHR17605">
    <property type="entry name" value="RIBOSOME BIOGENESIS PROTEIN BOP1 BLOCK OF PROLIFERATION 1 PROTEIN"/>
    <property type="match status" value="1"/>
</dbReference>
<organism evidence="10 11">
    <name type="scientific">Stephanodiscus triporus</name>
    <dbReference type="NCBI Taxonomy" id="2934178"/>
    <lineage>
        <taxon>Eukaryota</taxon>
        <taxon>Sar</taxon>
        <taxon>Stramenopiles</taxon>
        <taxon>Ochrophyta</taxon>
        <taxon>Bacillariophyta</taxon>
        <taxon>Coscinodiscophyceae</taxon>
        <taxon>Thalassiosirophycidae</taxon>
        <taxon>Stephanodiscales</taxon>
        <taxon>Stephanodiscaceae</taxon>
        <taxon>Stephanodiscus</taxon>
    </lineage>
</organism>
<feature type="region of interest" description="Disordered" evidence="8">
    <location>
        <begin position="166"/>
        <end position="186"/>
    </location>
</feature>
<feature type="compositionally biased region" description="Acidic residues" evidence="8">
    <location>
        <begin position="1084"/>
        <end position="1093"/>
    </location>
</feature>
<comment type="function">
    <text evidence="6">Required for maturation of ribosomal RNAs and formation of the large ribosomal subunit.</text>
</comment>
<keyword evidence="3 7" id="KW-0853">WD repeat</keyword>
<evidence type="ECO:0000256" key="6">
    <source>
        <dbReference type="HAMAP-Rule" id="MF_03027"/>
    </source>
</evidence>
<dbReference type="GO" id="GO:0005654">
    <property type="term" value="C:nucleoplasm"/>
    <property type="evidence" value="ECO:0007669"/>
    <property type="project" value="UniProtKB-SubCell"/>
</dbReference>
<evidence type="ECO:0000256" key="7">
    <source>
        <dbReference type="PROSITE-ProRule" id="PRU00221"/>
    </source>
</evidence>
<dbReference type="Pfam" id="PF08145">
    <property type="entry name" value="BOP1NT"/>
    <property type="match status" value="1"/>
</dbReference>
<feature type="region of interest" description="Disordered" evidence="8">
    <location>
        <begin position="207"/>
        <end position="332"/>
    </location>
</feature>
<dbReference type="PROSITE" id="PS50082">
    <property type="entry name" value="WD_REPEATS_2"/>
    <property type="match status" value="2"/>
</dbReference>
<dbReference type="InterPro" id="IPR015943">
    <property type="entry name" value="WD40/YVTN_repeat-like_dom_sf"/>
</dbReference>
<protein>
    <recommendedName>
        <fullName evidence="6">Ribosome biogenesis protein BOP1 homolog</fullName>
    </recommendedName>
</protein>
<evidence type="ECO:0000259" key="9">
    <source>
        <dbReference type="SMART" id="SM01035"/>
    </source>
</evidence>
<evidence type="ECO:0000256" key="1">
    <source>
        <dbReference type="ARBA" id="ARBA00022517"/>
    </source>
</evidence>
<dbReference type="Gene3D" id="2.130.10.10">
    <property type="entry name" value="YVTN repeat-like/Quinoprotein amine dehydrogenase"/>
    <property type="match status" value="1"/>
</dbReference>
<keyword evidence="11" id="KW-1185">Reference proteome</keyword>
<feature type="repeat" description="WD" evidence="7">
    <location>
        <begin position="967"/>
        <end position="998"/>
    </location>
</feature>
<dbReference type="FunFam" id="2.130.10.10:FF:000576">
    <property type="entry name" value="Ribosome biogenesis protein ERB1"/>
    <property type="match status" value="1"/>
</dbReference>
<keyword evidence="2 6" id="KW-0698">rRNA processing</keyword>
<dbReference type="Proteomes" id="UP001530315">
    <property type="component" value="Unassembled WGS sequence"/>
</dbReference>
<comment type="subcellular location">
    <subcellularLocation>
        <location evidence="6">Nucleus</location>
        <location evidence="6">Nucleolus</location>
    </subcellularLocation>
    <subcellularLocation>
        <location evidence="6">Nucleus</location>
        <location evidence="6">Nucleoplasm</location>
    </subcellularLocation>
</comment>
<feature type="domain" description="BOP1 N-terminal" evidence="9">
    <location>
        <begin position="368"/>
        <end position="651"/>
    </location>
</feature>
<comment type="similarity">
    <text evidence="6">Belongs to the WD repeat BOP1/ERB1 family.</text>
</comment>
<keyword evidence="1 6" id="KW-0690">Ribosome biogenesis</keyword>
<evidence type="ECO:0000256" key="8">
    <source>
        <dbReference type="SAM" id="MobiDB-lite"/>
    </source>
</evidence>
<accession>A0ABD3MJB8</accession>
<dbReference type="InterPro" id="IPR012953">
    <property type="entry name" value="BOP1_N_dom"/>
</dbReference>
<feature type="compositionally biased region" description="Basic and acidic residues" evidence="8">
    <location>
        <begin position="306"/>
        <end position="317"/>
    </location>
</feature>
<dbReference type="HAMAP" id="MF_03027">
    <property type="entry name" value="BOP1"/>
    <property type="match status" value="1"/>
</dbReference>
<comment type="caution">
    <text evidence="10">The sequence shown here is derived from an EMBL/GenBank/DDBJ whole genome shotgun (WGS) entry which is preliminary data.</text>
</comment>
<dbReference type="GO" id="GO:0000463">
    <property type="term" value="P:maturation of LSU-rRNA from tricistronic rRNA transcript (SSU-rRNA, 5.8S rRNA, LSU-rRNA)"/>
    <property type="evidence" value="ECO:0007669"/>
    <property type="project" value="UniProtKB-UniRule"/>
</dbReference>
<proteinExistence type="inferred from homology"/>
<dbReference type="InterPro" id="IPR028598">
    <property type="entry name" value="BOP1/Erb1"/>
</dbReference>
<feature type="repeat" description="WD" evidence="7">
    <location>
        <begin position="669"/>
        <end position="703"/>
    </location>
</feature>